<dbReference type="OrthoDB" id="5520611at2759"/>
<accession>A0A0J9X854</accession>
<dbReference type="AlphaFoldDB" id="A0A0J9X854"/>
<keyword evidence="1" id="KW-0472">Membrane</keyword>
<feature type="transmembrane region" description="Helical" evidence="1">
    <location>
        <begin position="18"/>
        <end position="36"/>
    </location>
</feature>
<evidence type="ECO:0000313" key="2">
    <source>
        <dbReference type="EMBL" id="CDO53326.1"/>
    </source>
</evidence>
<dbReference type="PANTHER" id="PTHR28060">
    <property type="entry name" value="ATP SYNTHASE SUBUNIT J, MITOCHONDRIAL"/>
    <property type="match status" value="1"/>
</dbReference>
<dbReference type="InterPro" id="IPR006995">
    <property type="entry name" value="ATP_synth_F0_jsu"/>
</dbReference>
<keyword evidence="1" id="KW-0812">Transmembrane</keyword>
<keyword evidence="1" id="KW-1133">Transmembrane helix</keyword>
<keyword evidence="3" id="KW-1185">Reference proteome</keyword>
<gene>
    <name evidence="2" type="ORF">BN980_GECA05s00070g</name>
</gene>
<dbReference type="GO" id="GO:0046933">
    <property type="term" value="F:proton-transporting ATP synthase activity, rotational mechanism"/>
    <property type="evidence" value="ECO:0007669"/>
    <property type="project" value="TreeGrafter"/>
</dbReference>
<protein>
    <submittedName>
        <fullName evidence="2">Similar to Saccharomyces cerevisiae YML081C-A ATP18 Subunit of the mitochondrial F1F0 ATP synthase</fullName>
    </submittedName>
</protein>
<organism evidence="2 3">
    <name type="scientific">Geotrichum candidum</name>
    <name type="common">Oospora lactis</name>
    <name type="synonym">Dipodascus geotrichum</name>
    <dbReference type="NCBI Taxonomy" id="1173061"/>
    <lineage>
        <taxon>Eukaryota</taxon>
        <taxon>Fungi</taxon>
        <taxon>Dikarya</taxon>
        <taxon>Ascomycota</taxon>
        <taxon>Saccharomycotina</taxon>
        <taxon>Dipodascomycetes</taxon>
        <taxon>Dipodascales</taxon>
        <taxon>Dipodascaceae</taxon>
        <taxon>Geotrichum</taxon>
    </lineage>
</organism>
<proteinExistence type="predicted"/>
<name>A0A0J9X854_GEOCN</name>
<dbReference type="Proteomes" id="UP000242525">
    <property type="component" value="Unassembled WGS sequence"/>
</dbReference>
<sequence length="65" mass="7232">MALFGSFKKYPTPIVKPLWPFFIATGVVAFGISKAATASMNSEEFYNDPRHPRFIAGGKIEKSEH</sequence>
<comment type="caution">
    <text evidence="2">The sequence shown here is derived from an EMBL/GenBank/DDBJ whole genome shotgun (WGS) entry which is preliminary data.</text>
</comment>
<reference evidence="2" key="1">
    <citation type="submission" date="2014-03" db="EMBL/GenBank/DDBJ databases">
        <authorList>
            <person name="Casaregola S."/>
        </authorList>
    </citation>
    <scope>NUCLEOTIDE SEQUENCE [LARGE SCALE GENOMIC DNA]</scope>
    <source>
        <strain evidence="2">CLIB 918</strain>
    </source>
</reference>
<dbReference type="PANTHER" id="PTHR28060:SF1">
    <property type="entry name" value="ATP SYNTHASE SUBUNIT J, MITOCHONDRIAL"/>
    <property type="match status" value="1"/>
</dbReference>
<dbReference type="Pfam" id="PF04911">
    <property type="entry name" value="ATP-synt_J"/>
    <property type="match status" value="1"/>
</dbReference>
<dbReference type="EMBL" id="CCBN010000005">
    <property type="protein sequence ID" value="CDO53326.1"/>
    <property type="molecule type" value="Genomic_DNA"/>
</dbReference>
<dbReference type="STRING" id="1173061.A0A0J9X854"/>
<evidence type="ECO:0000256" key="1">
    <source>
        <dbReference type="SAM" id="Phobius"/>
    </source>
</evidence>
<evidence type="ECO:0000313" key="3">
    <source>
        <dbReference type="Proteomes" id="UP000242525"/>
    </source>
</evidence>
<dbReference type="GO" id="GO:0045259">
    <property type="term" value="C:proton-transporting ATP synthase complex"/>
    <property type="evidence" value="ECO:0007669"/>
    <property type="project" value="InterPro"/>
</dbReference>